<evidence type="ECO:0000256" key="6">
    <source>
        <dbReference type="SAM" id="MobiDB-lite"/>
    </source>
</evidence>
<dbReference type="SUPFAM" id="SSF54975">
    <property type="entry name" value="Acylphosphatase/BLUF domain-like"/>
    <property type="match status" value="1"/>
</dbReference>
<evidence type="ECO:0000256" key="1">
    <source>
        <dbReference type="ARBA" id="ARBA00005614"/>
    </source>
</evidence>
<feature type="region of interest" description="Disordered" evidence="6">
    <location>
        <begin position="81"/>
        <end position="103"/>
    </location>
</feature>
<reference evidence="8 9" key="2">
    <citation type="journal article" date="2013" name="Genome Announc.">
        <title>Genome of the Root-Associated Plant Growth-Promoting Bacterium Variovorax paradoxus Strain EPS.</title>
        <authorList>
            <person name="Han J.I."/>
            <person name="Spain J.C."/>
            <person name="Leadbetter J.R."/>
            <person name="Ovchinnikova G."/>
            <person name="Goodwin L.A."/>
            <person name="Han C.S."/>
            <person name="Woyke T."/>
            <person name="Davenport K.W."/>
            <person name="Orwin P.M."/>
        </authorList>
    </citation>
    <scope>NUCLEOTIDE SEQUENCE [LARGE SCALE GENOMIC DNA]</scope>
    <source>
        <strain evidence="8 9">EPS</strain>
    </source>
</reference>
<feature type="active site" evidence="4">
    <location>
        <position position="43"/>
    </location>
</feature>
<dbReference type="GO" id="GO:0003998">
    <property type="term" value="F:acylphosphatase activity"/>
    <property type="evidence" value="ECO:0007669"/>
    <property type="project" value="UniProtKB-EC"/>
</dbReference>
<dbReference type="EC" id="3.6.1.7" evidence="2 4"/>
<organism evidence="8 9">
    <name type="scientific">Variovorax paradoxus (strain EPS)</name>
    <dbReference type="NCBI Taxonomy" id="595537"/>
    <lineage>
        <taxon>Bacteria</taxon>
        <taxon>Pseudomonadati</taxon>
        <taxon>Pseudomonadota</taxon>
        <taxon>Betaproteobacteria</taxon>
        <taxon>Burkholderiales</taxon>
        <taxon>Comamonadaceae</taxon>
        <taxon>Variovorax</taxon>
    </lineage>
</organism>
<evidence type="ECO:0000313" key="9">
    <source>
        <dbReference type="Proteomes" id="UP000008917"/>
    </source>
</evidence>
<dbReference type="InterPro" id="IPR020456">
    <property type="entry name" value="Acylphosphatase"/>
</dbReference>
<dbReference type="InterPro" id="IPR017968">
    <property type="entry name" value="Acylphosphatase_CS"/>
</dbReference>
<evidence type="ECO:0000313" key="8">
    <source>
        <dbReference type="EMBL" id="ADU39502.1"/>
    </source>
</evidence>
<feature type="active site" evidence="4">
    <location>
        <position position="25"/>
    </location>
</feature>
<dbReference type="Gene3D" id="3.30.70.100">
    <property type="match status" value="1"/>
</dbReference>
<dbReference type="PANTHER" id="PTHR47268:SF4">
    <property type="entry name" value="ACYLPHOSPHATASE"/>
    <property type="match status" value="1"/>
</dbReference>
<gene>
    <name evidence="8" type="ordered locus">Varpa_5346</name>
</gene>
<accession>E6V7D3</accession>
<name>E6V7D3_VARPE</name>
<dbReference type="AlphaFoldDB" id="E6V7D3"/>
<protein>
    <recommendedName>
        <fullName evidence="2 4">acylphosphatase</fullName>
        <ecNumber evidence="2 4">3.6.1.7</ecNumber>
    </recommendedName>
</protein>
<dbReference type="STRING" id="595537.Varpa_5346"/>
<reference evidence="9" key="1">
    <citation type="submission" date="2010-12" db="EMBL/GenBank/DDBJ databases">
        <title>Complete sequence of Variovorax paradoxus EPS.</title>
        <authorList>
            <consortium name="US DOE Joint Genome Institute"/>
            <person name="Lucas S."/>
            <person name="Copeland A."/>
            <person name="Lapidus A."/>
            <person name="Cheng J.-F."/>
            <person name="Goodwin L."/>
            <person name="Pitluck S."/>
            <person name="Teshima H."/>
            <person name="Detter J.C."/>
            <person name="Han C."/>
            <person name="Tapia R."/>
            <person name="Land M."/>
            <person name="Hauser L."/>
            <person name="Kyrpides N."/>
            <person name="Ivanova N."/>
            <person name="Ovchinnikova G."/>
            <person name="Orwin P."/>
            <person name="Han J.-I.G."/>
            <person name="Woyke T."/>
        </authorList>
    </citation>
    <scope>NUCLEOTIDE SEQUENCE [LARGE SCALE GENOMIC DNA]</scope>
    <source>
        <strain evidence="9">EPS</strain>
    </source>
</reference>
<dbReference type="RefSeq" id="WP_013543704.1">
    <property type="nucleotide sequence ID" value="NC_014931.1"/>
</dbReference>
<dbReference type="PANTHER" id="PTHR47268">
    <property type="entry name" value="ACYLPHOSPHATASE"/>
    <property type="match status" value="1"/>
</dbReference>
<dbReference type="EMBL" id="CP002417">
    <property type="protein sequence ID" value="ADU39502.1"/>
    <property type="molecule type" value="Genomic_DNA"/>
</dbReference>
<evidence type="ECO:0000256" key="3">
    <source>
        <dbReference type="ARBA" id="ARBA00047645"/>
    </source>
</evidence>
<evidence type="ECO:0000256" key="5">
    <source>
        <dbReference type="RuleBase" id="RU004168"/>
    </source>
</evidence>
<sequence>MSANANTIVTRHLVVRGLVQGVGYRWSMVQAAERLGVRGWVRNRRDGSVEALAAGEVDAVEALVRWARQGPAGARVDAVDVNEPNDMTAADDLPDSFTQRETA</sequence>
<dbReference type="OrthoDB" id="5295388at2"/>
<dbReference type="PROSITE" id="PS51160">
    <property type="entry name" value="ACYLPHOSPHATASE_3"/>
    <property type="match status" value="1"/>
</dbReference>
<proteinExistence type="inferred from homology"/>
<dbReference type="InterPro" id="IPR001792">
    <property type="entry name" value="Acylphosphatase-like_dom"/>
</dbReference>
<dbReference type="eggNOG" id="COG1254">
    <property type="taxonomic scope" value="Bacteria"/>
</dbReference>
<comment type="similarity">
    <text evidence="1 5">Belongs to the acylphosphatase family.</text>
</comment>
<dbReference type="HOGENOM" id="CLU_141932_2_0_4"/>
<dbReference type="Pfam" id="PF00708">
    <property type="entry name" value="Acylphosphatase"/>
    <property type="match status" value="1"/>
</dbReference>
<evidence type="ECO:0000259" key="7">
    <source>
        <dbReference type="PROSITE" id="PS51160"/>
    </source>
</evidence>
<dbReference type="Proteomes" id="UP000008917">
    <property type="component" value="Chromosome"/>
</dbReference>
<evidence type="ECO:0000256" key="4">
    <source>
        <dbReference type="PROSITE-ProRule" id="PRU00520"/>
    </source>
</evidence>
<dbReference type="InterPro" id="IPR036046">
    <property type="entry name" value="Acylphosphatase-like_dom_sf"/>
</dbReference>
<dbReference type="PROSITE" id="PS00151">
    <property type="entry name" value="ACYLPHOSPHATASE_2"/>
    <property type="match status" value="1"/>
</dbReference>
<feature type="domain" description="Acylphosphatase-like" evidence="7">
    <location>
        <begin position="10"/>
        <end position="101"/>
    </location>
</feature>
<comment type="catalytic activity">
    <reaction evidence="3 4">
        <text>an acyl phosphate + H2O = a carboxylate + phosphate + H(+)</text>
        <dbReference type="Rhea" id="RHEA:14965"/>
        <dbReference type="ChEBI" id="CHEBI:15377"/>
        <dbReference type="ChEBI" id="CHEBI:15378"/>
        <dbReference type="ChEBI" id="CHEBI:29067"/>
        <dbReference type="ChEBI" id="CHEBI:43474"/>
        <dbReference type="ChEBI" id="CHEBI:59918"/>
        <dbReference type="EC" id="3.6.1.7"/>
    </reaction>
</comment>
<dbReference type="KEGG" id="vpe:Varpa_5346"/>
<keyword evidence="4" id="KW-0378">Hydrolase</keyword>
<evidence type="ECO:0000256" key="2">
    <source>
        <dbReference type="ARBA" id="ARBA00012150"/>
    </source>
</evidence>